<dbReference type="Proteomes" id="UP001497516">
    <property type="component" value="Chromosome 1"/>
</dbReference>
<evidence type="ECO:0000256" key="1">
    <source>
        <dbReference type="SAM" id="MobiDB-lite"/>
    </source>
</evidence>
<proteinExistence type="predicted"/>
<gene>
    <name evidence="3" type="ORF">LTRI10_LOCUS2300</name>
</gene>
<feature type="signal peptide" evidence="2">
    <location>
        <begin position="1"/>
        <end position="19"/>
    </location>
</feature>
<feature type="region of interest" description="Disordered" evidence="1">
    <location>
        <begin position="138"/>
        <end position="163"/>
    </location>
</feature>
<reference evidence="3 4" key="1">
    <citation type="submission" date="2024-04" db="EMBL/GenBank/DDBJ databases">
        <authorList>
            <person name="Fracassetti M."/>
        </authorList>
    </citation>
    <scope>NUCLEOTIDE SEQUENCE [LARGE SCALE GENOMIC DNA]</scope>
</reference>
<accession>A0AAV2CDB0</accession>
<evidence type="ECO:0000256" key="2">
    <source>
        <dbReference type="SAM" id="SignalP"/>
    </source>
</evidence>
<keyword evidence="2" id="KW-0732">Signal</keyword>
<evidence type="ECO:0000313" key="3">
    <source>
        <dbReference type="EMBL" id="CAL1354493.1"/>
    </source>
</evidence>
<keyword evidence="4" id="KW-1185">Reference proteome</keyword>
<name>A0AAV2CDB0_9ROSI</name>
<sequence length="392" mass="44409">MWRDALSSLLSFCSLLGHALLTMGKAVLLASLCNQQYDWEANSYQPEWSPVNPTTDPGINNPCSSPLVVPGTGYGYERRRKKTHSWRRGLKRKRKQFMLECDINHSLEKKRRLCWKKPGWCIRLPSSAEMEDAVVDDTPVDWSDGATSVKGDTPSQKTKNQNGRRLIVAGVRLPRSSSGLVQDPSRTVERTLLDVPMGPHQIECPVAFFAPDWWKNAWRHISDRPTSSRRRTNSLGFSDIIEPDFTAVKGEHISRNFRRCNKQPRTIFFRKILIDKSVRDAVRDEDKGRLEIEDHGQLIGHPNPNYLHPPESKLLVMGDPLYLNTALFVSRILEHSERDAANTSWTSLTILSTISGIPPLPLSLPSSMEFSATDALTLHQKYIAPQCCTQKI</sequence>
<protein>
    <submittedName>
        <fullName evidence="3">Uncharacterized protein</fullName>
    </submittedName>
</protein>
<evidence type="ECO:0000313" key="4">
    <source>
        <dbReference type="Proteomes" id="UP001497516"/>
    </source>
</evidence>
<dbReference type="AlphaFoldDB" id="A0AAV2CDB0"/>
<organism evidence="3 4">
    <name type="scientific">Linum trigynum</name>
    <dbReference type="NCBI Taxonomy" id="586398"/>
    <lineage>
        <taxon>Eukaryota</taxon>
        <taxon>Viridiplantae</taxon>
        <taxon>Streptophyta</taxon>
        <taxon>Embryophyta</taxon>
        <taxon>Tracheophyta</taxon>
        <taxon>Spermatophyta</taxon>
        <taxon>Magnoliopsida</taxon>
        <taxon>eudicotyledons</taxon>
        <taxon>Gunneridae</taxon>
        <taxon>Pentapetalae</taxon>
        <taxon>rosids</taxon>
        <taxon>fabids</taxon>
        <taxon>Malpighiales</taxon>
        <taxon>Linaceae</taxon>
        <taxon>Linum</taxon>
    </lineage>
</organism>
<feature type="chain" id="PRO_5043427223" evidence="2">
    <location>
        <begin position="20"/>
        <end position="392"/>
    </location>
</feature>
<feature type="compositionally biased region" description="Polar residues" evidence="1">
    <location>
        <begin position="153"/>
        <end position="163"/>
    </location>
</feature>
<dbReference type="EMBL" id="OZ034813">
    <property type="protein sequence ID" value="CAL1354493.1"/>
    <property type="molecule type" value="Genomic_DNA"/>
</dbReference>